<dbReference type="InterPro" id="IPR009057">
    <property type="entry name" value="Homeodomain-like_sf"/>
</dbReference>
<evidence type="ECO:0000256" key="1">
    <source>
        <dbReference type="ARBA" id="ARBA00023015"/>
    </source>
</evidence>
<dbReference type="Gene3D" id="1.10.10.60">
    <property type="entry name" value="Homeodomain-like"/>
    <property type="match status" value="2"/>
</dbReference>
<keyword evidence="2" id="KW-0238">DNA-binding</keyword>
<evidence type="ECO:0000313" key="7">
    <source>
        <dbReference type="Proteomes" id="UP001519887"/>
    </source>
</evidence>
<dbReference type="RefSeq" id="WP_210046512.1">
    <property type="nucleotide sequence ID" value="NZ_JBHLVU010000030.1"/>
</dbReference>
<dbReference type="PROSITE" id="PS01124">
    <property type="entry name" value="HTH_ARAC_FAMILY_2"/>
    <property type="match status" value="1"/>
</dbReference>
<keyword evidence="1" id="KW-0805">Transcription regulation</keyword>
<proteinExistence type="predicted"/>
<dbReference type="Proteomes" id="UP001519887">
    <property type="component" value="Unassembled WGS sequence"/>
</dbReference>
<dbReference type="InterPro" id="IPR018062">
    <property type="entry name" value="HTH_AraC-typ_CS"/>
</dbReference>
<dbReference type="PROSITE" id="PS00041">
    <property type="entry name" value="HTH_ARAC_FAMILY_1"/>
    <property type="match status" value="1"/>
</dbReference>
<keyword evidence="4" id="KW-0812">Transmembrane</keyword>
<keyword evidence="7" id="KW-1185">Reference proteome</keyword>
<gene>
    <name evidence="6" type="ORF">K0U00_01680</name>
</gene>
<accession>A0ABS7BVT3</accession>
<keyword evidence="3" id="KW-0804">Transcription</keyword>
<dbReference type="InterPro" id="IPR041522">
    <property type="entry name" value="CdaR_GGDEF"/>
</dbReference>
<evidence type="ECO:0000256" key="4">
    <source>
        <dbReference type="SAM" id="Phobius"/>
    </source>
</evidence>
<evidence type="ECO:0000256" key="2">
    <source>
        <dbReference type="ARBA" id="ARBA00023125"/>
    </source>
</evidence>
<dbReference type="SUPFAM" id="SSF46689">
    <property type="entry name" value="Homeodomain-like"/>
    <property type="match status" value="2"/>
</dbReference>
<evidence type="ECO:0000313" key="6">
    <source>
        <dbReference type="EMBL" id="MBW7452752.1"/>
    </source>
</evidence>
<organism evidence="6 7">
    <name type="scientific">Paenibacillus sepulcri</name>
    <dbReference type="NCBI Taxonomy" id="359917"/>
    <lineage>
        <taxon>Bacteria</taxon>
        <taxon>Bacillati</taxon>
        <taxon>Bacillota</taxon>
        <taxon>Bacilli</taxon>
        <taxon>Bacillales</taxon>
        <taxon>Paenibacillaceae</taxon>
        <taxon>Paenibacillus</taxon>
    </lineage>
</organism>
<reference evidence="6 7" key="1">
    <citation type="submission" date="2021-07" db="EMBL/GenBank/DDBJ databases">
        <title>Paenibacillus radiodurans sp. nov., isolated from the southeastern edge of Tengger Desert.</title>
        <authorList>
            <person name="Zhang G."/>
        </authorList>
    </citation>
    <scope>NUCLEOTIDE SEQUENCE [LARGE SCALE GENOMIC DNA]</scope>
    <source>
        <strain evidence="6 7">CCM 7311</strain>
    </source>
</reference>
<dbReference type="PANTHER" id="PTHR43280:SF28">
    <property type="entry name" value="HTH-TYPE TRANSCRIPTIONAL ACTIVATOR RHAS"/>
    <property type="match status" value="1"/>
</dbReference>
<evidence type="ECO:0000259" key="5">
    <source>
        <dbReference type="PROSITE" id="PS01124"/>
    </source>
</evidence>
<dbReference type="InterPro" id="IPR018060">
    <property type="entry name" value="HTH_AraC"/>
</dbReference>
<feature type="transmembrane region" description="Helical" evidence="4">
    <location>
        <begin position="27"/>
        <end position="47"/>
    </location>
</feature>
<evidence type="ECO:0000256" key="3">
    <source>
        <dbReference type="ARBA" id="ARBA00023163"/>
    </source>
</evidence>
<dbReference type="Pfam" id="PF12833">
    <property type="entry name" value="HTH_18"/>
    <property type="match status" value="1"/>
</dbReference>
<sequence>MANWSKSLLNYSGIGRLANPRKYLYKLIWLGCVSVCIPVILISIAYYQFSMNRMNSYIQTESGSSLTILKDRAERVLQEIEQDSLQLAKDPVIQTAFAGPSDENGLLNIEILKKIALAKNSNSFINEIFLYDSAGERILSNEYGPIAKSEYKYKDNIDRLLESRHPAQWSQFSSRQGYITFARMLPLIGNGGPAGVLGFEIETSVLSKFLEADTAILTDGQELIVVKLHDPFAIDGQPDASRLRETAGLKGIDIIKASDKNDGYFTAEGMDGKSAQYRYVKNVFGRTYVSVIPEQIITDQLNWIRKMTVLILVVFVGMGILLTYITSRRAYTPIEQLINHSRSLSAGGMKHKENELDIIRESLDYLSKETGKLESYMETIEPSLREKFLYQLLGGDYTRNETLIQDCGMYGIEVEFTNVVLIVEAENIYKEKRFLPEDRGIIAFSLANVMQEVLRDLGHQGYAVPYQGRGAALLQFKPDMPQDTMLERTKEYAAAITEAFTNFLSFEVTVGIGRFYAHVADVPVSCKEAENALNNRIFQDSESVLFIEDVEHVKKQTHLSYPRELEASIVETLDQEDIPASIRHFRAFTEIMQNSQSYVFTYQSYHVLLSSLIVALENQGANAVDMMEHNLFGQLRSKATSQEICDWFEETLFPLYIWLTRNDRETAGETAIQTVCSYIRENCGRDLSLVHCAEIVGVSPSYLSRLFKKKMGKNFLEYVAENKINEAKRLLKDTDRSISEVAMAVGYSERNFIRIFQRYVQLTPGNFRAQHR</sequence>
<keyword evidence="4" id="KW-0472">Membrane</keyword>
<keyword evidence="4" id="KW-1133">Transmembrane helix</keyword>
<name>A0ABS7BVT3_9BACL</name>
<dbReference type="PANTHER" id="PTHR43280">
    <property type="entry name" value="ARAC-FAMILY TRANSCRIPTIONAL REGULATOR"/>
    <property type="match status" value="1"/>
</dbReference>
<feature type="domain" description="HTH araC/xylS-type" evidence="5">
    <location>
        <begin position="673"/>
        <end position="770"/>
    </location>
</feature>
<dbReference type="Pfam" id="PF17853">
    <property type="entry name" value="GGDEF_2"/>
    <property type="match status" value="1"/>
</dbReference>
<feature type="transmembrane region" description="Helical" evidence="4">
    <location>
        <begin position="307"/>
        <end position="325"/>
    </location>
</feature>
<protein>
    <submittedName>
        <fullName evidence="6">Helix-turn-helix domain-containing protein</fullName>
    </submittedName>
</protein>
<dbReference type="EMBL" id="JAHZIK010000016">
    <property type="protein sequence ID" value="MBW7452752.1"/>
    <property type="molecule type" value="Genomic_DNA"/>
</dbReference>
<dbReference type="SMART" id="SM00342">
    <property type="entry name" value="HTH_ARAC"/>
    <property type="match status" value="1"/>
</dbReference>
<comment type="caution">
    <text evidence="6">The sequence shown here is derived from an EMBL/GenBank/DDBJ whole genome shotgun (WGS) entry which is preliminary data.</text>
</comment>